<comment type="caution">
    <text evidence="1">The sequence shown here is derived from an EMBL/GenBank/DDBJ whole genome shotgun (WGS) entry which is preliminary data.</text>
</comment>
<sequence length="742" mass="84639">MLIDQVNDDTLMLERNGLLKDNTESELETVIKESTSDLPLGKALNLLLNIHGHVFDKAIGTIRKSTRAELTVQAIESPTIRALISIENYLTSSNNFTKSFDHIYHSLEEKFIKRNKANSNSESSMRIIGYFMLYSKHQKLVQQYISQELCETSKRNQLAVVVLLQFLFTNYISMQDMYSDLSALFISSLTQVSQKYADSPTLLACSSCDLALQFSRYIALHLNSTNDTIASITELQDDNNNTKFHQISKAWEYADTLLNIMEKWYKSMGELELASFKELHLFLSYAINSVQDINQRVESIAAWDLIVTYLSPKSIVSEKPLTLKKQKALLSGQTIPLLSTIKVSLFVILQKGRLVGLYGPNRASTIFSDEEDEIKVQSFPIKGLGRHLIPLLVEKLPLICTTDDINSNELVQLIMDNVEYNKETMHWLIPLLIRKPEISVCNLLLNVLEQNDKSQPSYDLLSDLIVQNSSDFIELLENNLLSVLKSSNQACELLIQCMEYTHLPSLIQKLMSMTIVDNQREKMTYIALISKALLHPSWASYSILVYIDLIRDLKLHKGFETPVKPDFTVLPKLAPNTITDYKRSHALEKKYKDEELKEICVTLMGPIQLWSTKATINLCHELIWSVILPCVDIMKSYSATGELNEFALLKKITPMLILQTMPEESFDIVKLPKSYVDFLSERIKMIDIEPQSIKLCNTQDKHTPLCIELMDVLLSRSLEDNNGDIKSPVEFYIALLSRIFCK</sequence>
<dbReference type="Proteomes" id="UP000613177">
    <property type="component" value="Unassembled WGS sequence"/>
</dbReference>
<organism evidence="1 2">
    <name type="scientific">Thamnidium elegans</name>
    <dbReference type="NCBI Taxonomy" id="101142"/>
    <lineage>
        <taxon>Eukaryota</taxon>
        <taxon>Fungi</taxon>
        <taxon>Fungi incertae sedis</taxon>
        <taxon>Mucoromycota</taxon>
        <taxon>Mucoromycotina</taxon>
        <taxon>Mucoromycetes</taxon>
        <taxon>Mucorales</taxon>
        <taxon>Mucorineae</taxon>
        <taxon>Mucoraceae</taxon>
        <taxon>Thamnidium</taxon>
    </lineage>
</organism>
<evidence type="ECO:0000313" key="2">
    <source>
        <dbReference type="Proteomes" id="UP000613177"/>
    </source>
</evidence>
<name>A0A8H7SLM2_9FUNG</name>
<dbReference type="EMBL" id="JAEPRE010000187">
    <property type="protein sequence ID" value="KAG2230700.1"/>
    <property type="molecule type" value="Genomic_DNA"/>
</dbReference>
<gene>
    <name evidence="1" type="ORF">INT48_003707</name>
</gene>
<protein>
    <submittedName>
        <fullName evidence="1">Uncharacterized protein</fullName>
    </submittedName>
</protein>
<dbReference type="AlphaFoldDB" id="A0A8H7SLM2"/>
<evidence type="ECO:0000313" key="1">
    <source>
        <dbReference type="EMBL" id="KAG2230700.1"/>
    </source>
</evidence>
<accession>A0A8H7SLM2</accession>
<reference evidence="1" key="1">
    <citation type="submission" date="2021-01" db="EMBL/GenBank/DDBJ databases">
        <title>Metabolic potential, ecology and presence of endohyphal bacteria is reflected in genomic diversity of Mucoromycotina.</title>
        <authorList>
            <person name="Muszewska A."/>
            <person name="Okrasinska A."/>
            <person name="Steczkiewicz K."/>
            <person name="Drgas O."/>
            <person name="Orlowska M."/>
            <person name="Perlinska-Lenart U."/>
            <person name="Aleksandrzak-Piekarczyk T."/>
            <person name="Szatraj K."/>
            <person name="Zielenkiewicz U."/>
            <person name="Pilsyk S."/>
            <person name="Malc E."/>
            <person name="Mieczkowski P."/>
            <person name="Kruszewska J.S."/>
            <person name="Biernat P."/>
            <person name="Pawlowska J."/>
        </authorList>
    </citation>
    <scope>NUCLEOTIDE SEQUENCE</scope>
    <source>
        <strain evidence="1">WA0000018081</strain>
    </source>
</reference>
<keyword evidence="2" id="KW-1185">Reference proteome</keyword>
<proteinExistence type="predicted"/>